<keyword evidence="3" id="KW-1185">Reference proteome</keyword>
<dbReference type="AlphaFoldDB" id="A0A8K0MRJ7"/>
<accession>A0A8K0MRJ7</accession>
<name>A0A8K0MRJ7_9ROSA</name>
<evidence type="ECO:0000256" key="1">
    <source>
        <dbReference type="SAM" id="SignalP"/>
    </source>
</evidence>
<dbReference type="Proteomes" id="UP000796880">
    <property type="component" value="Unassembled WGS sequence"/>
</dbReference>
<dbReference type="EMBL" id="VOIH02000001">
    <property type="protein sequence ID" value="KAF3455947.1"/>
    <property type="molecule type" value="Genomic_DNA"/>
</dbReference>
<evidence type="ECO:0000313" key="2">
    <source>
        <dbReference type="EMBL" id="KAF3455947.1"/>
    </source>
</evidence>
<feature type="signal peptide" evidence="1">
    <location>
        <begin position="1"/>
        <end position="17"/>
    </location>
</feature>
<keyword evidence="1" id="KW-0732">Signal</keyword>
<reference evidence="2" key="1">
    <citation type="submission" date="2020-03" db="EMBL/GenBank/DDBJ databases">
        <title>A high-quality chromosome-level genome assembly of a woody plant with both climbing and erect habits, Rhamnella rubrinervis.</title>
        <authorList>
            <person name="Lu Z."/>
            <person name="Yang Y."/>
            <person name="Zhu X."/>
            <person name="Sun Y."/>
        </authorList>
    </citation>
    <scope>NUCLEOTIDE SEQUENCE</scope>
    <source>
        <strain evidence="2">BYM</strain>
        <tissue evidence="2">Leaf</tissue>
    </source>
</reference>
<feature type="chain" id="PRO_5035433642" evidence="1">
    <location>
        <begin position="18"/>
        <end position="63"/>
    </location>
</feature>
<organism evidence="2 3">
    <name type="scientific">Rhamnella rubrinervis</name>
    <dbReference type="NCBI Taxonomy" id="2594499"/>
    <lineage>
        <taxon>Eukaryota</taxon>
        <taxon>Viridiplantae</taxon>
        <taxon>Streptophyta</taxon>
        <taxon>Embryophyta</taxon>
        <taxon>Tracheophyta</taxon>
        <taxon>Spermatophyta</taxon>
        <taxon>Magnoliopsida</taxon>
        <taxon>eudicotyledons</taxon>
        <taxon>Gunneridae</taxon>
        <taxon>Pentapetalae</taxon>
        <taxon>rosids</taxon>
        <taxon>fabids</taxon>
        <taxon>Rosales</taxon>
        <taxon>Rhamnaceae</taxon>
        <taxon>rhamnoid group</taxon>
        <taxon>Rhamneae</taxon>
        <taxon>Rhamnella</taxon>
    </lineage>
</organism>
<sequence>MCLIGCLRLSGLGAVLGSKRREPCQVPVITPNVGPEVLSPCQVPDLAPDFELETFRFDNVKEE</sequence>
<comment type="caution">
    <text evidence="2">The sequence shown here is derived from an EMBL/GenBank/DDBJ whole genome shotgun (WGS) entry which is preliminary data.</text>
</comment>
<gene>
    <name evidence="2" type="ORF">FNV43_RR00590</name>
</gene>
<evidence type="ECO:0000313" key="3">
    <source>
        <dbReference type="Proteomes" id="UP000796880"/>
    </source>
</evidence>
<protein>
    <submittedName>
        <fullName evidence="2">Uncharacterized protein</fullName>
    </submittedName>
</protein>
<proteinExistence type="predicted"/>